<protein>
    <submittedName>
        <fullName evidence="2">Uncharacterized protein</fullName>
    </submittedName>
</protein>
<dbReference type="Proteomes" id="UP001177003">
    <property type="component" value="Chromosome 8"/>
</dbReference>
<feature type="region of interest" description="Disordered" evidence="1">
    <location>
        <begin position="75"/>
        <end position="104"/>
    </location>
</feature>
<accession>A0AA35ZVF3</accession>
<evidence type="ECO:0000256" key="1">
    <source>
        <dbReference type="SAM" id="MobiDB-lite"/>
    </source>
</evidence>
<gene>
    <name evidence="2" type="ORF">LSALG_LOCUS37828</name>
</gene>
<evidence type="ECO:0000313" key="3">
    <source>
        <dbReference type="Proteomes" id="UP001177003"/>
    </source>
</evidence>
<dbReference type="AlphaFoldDB" id="A0AA35ZVF3"/>
<evidence type="ECO:0000313" key="2">
    <source>
        <dbReference type="EMBL" id="CAI9299103.1"/>
    </source>
</evidence>
<proteinExistence type="predicted"/>
<keyword evidence="3" id="KW-1185">Reference proteome</keyword>
<feature type="compositionally biased region" description="Pro residues" evidence="1">
    <location>
        <begin position="84"/>
        <end position="96"/>
    </location>
</feature>
<sequence length="194" mass="22141">MEQKEEGGRWGVDGIVDDHETLQICLNTYRWIQPFLPFLPQYIQFFHETETVQEMNPRSVSSIDEMITIVQKHENSKTPTTSYGPPPPPPEPPPPSNLDLPGNRDDIHKFNVPVGKRPYLVGFDISENYDTSLHIATSANISKTVEKIVKNHVCHLTMEQLELQNKYHNTSLCKVSTNGYVRIVKTMLISLMLP</sequence>
<name>A0AA35ZVF3_LACSI</name>
<organism evidence="2 3">
    <name type="scientific">Lactuca saligna</name>
    <name type="common">Willowleaf lettuce</name>
    <dbReference type="NCBI Taxonomy" id="75948"/>
    <lineage>
        <taxon>Eukaryota</taxon>
        <taxon>Viridiplantae</taxon>
        <taxon>Streptophyta</taxon>
        <taxon>Embryophyta</taxon>
        <taxon>Tracheophyta</taxon>
        <taxon>Spermatophyta</taxon>
        <taxon>Magnoliopsida</taxon>
        <taxon>eudicotyledons</taxon>
        <taxon>Gunneridae</taxon>
        <taxon>Pentapetalae</taxon>
        <taxon>asterids</taxon>
        <taxon>campanulids</taxon>
        <taxon>Asterales</taxon>
        <taxon>Asteraceae</taxon>
        <taxon>Cichorioideae</taxon>
        <taxon>Cichorieae</taxon>
        <taxon>Lactucinae</taxon>
        <taxon>Lactuca</taxon>
    </lineage>
</organism>
<dbReference type="EMBL" id="OX465084">
    <property type="protein sequence ID" value="CAI9299103.1"/>
    <property type="molecule type" value="Genomic_DNA"/>
</dbReference>
<reference evidence="2" key="1">
    <citation type="submission" date="2023-04" db="EMBL/GenBank/DDBJ databases">
        <authorList>
            <person name="Vijverberg K."/>
            <person name="Xiong W."/>
            <person name="Schranz E."/>
        </authorList>
    </citation>
    <scope>NUCLEOTIDE SEQUENCE</scope>
</reference>